<sequence>MPHARFPQPDASDFSSSLRARSPQSPAATGTAAADSALFSPLSFDASVAMSHLDLLGNKGFAGEASPSFSWTPLLQAHSETAAKLWGAAAEPQYSIDGLHVDDLVFDSHSSSSESSYGANAPSASATFAPLPAWNSAGNLAALAGADSDDEDSPDAAWLKATSGRSLRRTRRAPAGMAGMQVSPPSPGAASLPGGSAAGLFEEATSPRALRSTISAPQLQRATTLPEPASTRSQLENLFEDVAWDATNEPVDTDQQQQNFSSSSNAGGAGGSSSSAAQGSLASAACAPQQGALFQRRAITHDGEMPQPAPVNTAPAQGSMSAPQMCQPLPYPGLQHSRSATFPLSHTWANLTPAQQDRVAQLQRVYTAQHTAARLGVYSDFVTPSQQFTGQESSERAARAVQAALLYGMEAHEPTTSPVGQRRNSSSGLSSAGLPTPITPMHPLAPGPGASPSFNYAPMFDDFAQSAGGAEVPFSYSTMTLGAPRNSISGAARRPSNGLGNALGLSALPAQQQHAVDASVYGHVFGNPSLAPIALQQQPMQRQQGIHKAPNSMNSLASLAPPSPPRSPQKQKSTPNLRSPPTGTPTIRKIASNRRLGASAAEPPMPEMPQQYASGSRARSSTTSSASGSKTARRRAAPEYAPEPENPRPGKISFVNYGIEDADELCAAVAPSGSYKIPLRGYGSGSPAADAGYEGSPVRDFGSQGMTASTSAARRSGPRWEDRRDGSVSLDASSPLGDESAQPRAVKRHKSSPNMATAMAAAATSGAPPMPSSPASAAARARTPKRKPSRAALAQ</sequence>
<gene>
    <name evidence="2" type="ORF">FA09DRAFT_340045</name>
</gene>
<feature type="region of interest" description="Disordered" evidence="1">
    <location>
        <begin position="552"/>
        <end position="652"/>
    </location>
</feature>
<evidence type="ECO:0000313" key="3">
    <source>
        <dbReference type="Proteomes" id="UP000245946"/>
    </source>
</evidence>
<feature type="region of interest" description="Disordered" evidence="1">
    <location>
        <begin position="252"/>
        <end position="277"/>
    </location>
</feature>
<dbReference type="STRING" id="58919.A0A316Z6K8"/>
<reference evidence="2 3" key="1">
    <citation type="journal article" date="2018" name="Mol. Biol. Evol.">
        <title>Broad Genomic Sampling Reveals a Smut Pathogenic Ancestry of the Fungal Clade Ustilaginomycotina.</title>
        <authorList>
            <person name="Kijpornyongpan T."/>
            <person name="Mondo S.J."/>
            <person name="Barry K."/>
            <person name="Sandor L."/>
            <person name="Lee J."/>
            <person name="Lipzen A."/>
            <person name="Pangilinan J."/>
            <person name="LaButti K."/>
            <person name="Hainaut M."/>
            <person name="Henrissat B."/>
            <person name="Grigoriev I.V."/>
            <person name="Spatafora J.W."/>
            <person name="Aime M.C."/>
        </authorList>
    </citation>
    <scope>NUCLEOTIDE SEQUENCE [LARGE SCALE GENOMIC DNA]</scope>
    <source>
        <strain evidence="2 3">MCA 4186</strain>
    </source>
</reference>
<proteinExistence type="predicted"/>
<feature type="region of interest" description="Disordered" evidence="1">
    <location>
        <begin position="144"/>
        <end position="199"/>
    </location>
</feature>
<feature type="region of interest" description="Disordered" evidence="1">
    <location>
        <begin position="412"/>
        <end position="449"/>
    </location>
</feature>
<organism evidence="2 3">
    <name type="scientific">Tilletiopsis washingtonensis</name>
    <dbReference type="NCBI Taxonomy" id="58919"/>
    <lineage>
        <taxon>Eukaryota</taxon>
        <taxon>Fungi</taxon>
        <taxon>Dikarya</taxon>
        <taxon>Basidiomycota</taxon>
        <taxon>Ustilaginomycotina</taxon>
        <taxon>Exobasidiomycetes</taxon>
        <taxon>Entylomatales</taxon>
        <taxon>Entylomatales incertae sedis</taxon>
        <taxon>Tilletiopsis</taxon>
    </lineage>
</organism>
<feature type="region of interest" description="Disordered" evidence="1">
    <location>
        <begin position="303"/>
        <end position="322"/>
    </location>
</feature>
<dbReference type="AlphaFoldDB" id="A0A316Z6K8"/>
<feature type="region of interest" description="Disordered" evidence="1">
    <location>
        <begin position="211"/>
        <end position="233"/>
    </location>
</feature>
<feature type="compositionally biased region" description="Low complexity" evidence="1">
    <location>
        <begin position="255"/>
        <end position="277"/>
    </location>
</feature>
<protein>
    <submittedName>
        <fullName evidence="2">Uncharacterized protein</fullName>
    </submittedName>
</protein>
<feature type="compositionally biased region" description="Polar residues" evidence="1">
    <location>
        <begin position="13"/>
        <end position="26"/>
    </location>
</feature>
<dbReference type="EMBL" id="KZ819298">
    <property type="protein sequence ID" value="PWN96684.1"/>
    <property type="molecule type" value="Genomic_DNA"/>
</dbReference>
<accession>A0A316Z6K8</accession>
<dbReference type="RefSeq" id="XP_025596963.1">
    <property type="nucleotide sequence ID" value="XM_025744281.1"/>
</dbReference>
<evidence type="ECO:0000313" key="2">
    <source>
        <dbReference type="EMBL" id="PWN96684.1"/>
    </source>
</evidence>
<feature type="compositionally biased region" description="Low complexity" evidence="1">
    <location>
        <begin position="188"/>
        <end position="199"/>
    </location>
</feature>
<dbReference type="Proteomes" id="UP000245946">
    <property type="component" value="Unassembled WGS sequence"/>
</dbReference>
<keyword evidence="3" id="KW-1185">Reference proteome</keyword>
<feature type="compositionally biased region" description="Polar residues" evidence="1">
    <location>
        <begin position="212"/>
        <end position="223"/>
    </location>
</feature>
<feature type="compositionally biased region" description="Low complexity" evidence="1">
    <location>
        <begin position="752"/>
        <end position="781"/>
    </location>
</feature>
<feature type="compositionally biased region" description="Polar residues" evidence="1">
    <location>
        <begin position="704"/>
        <end position="713"/>
    </location>
</feature>
<dbReference type="OrthoDB" id="3354882at2759"/>
<feature type="region of interest" description="Disordered" evidence="1">
    <location>
        <begin position="676"/>
        <end position="795"/>
    </location>
</feature>
<feature type="compositionally biased region" description="Pro residues" evidence="1">
    <location>
        <begin position="437"/>
        <end position="446"/>
    </location>
</feature>
<feature type="compositionally biased region" description="Polar residues" evidence="1">
    <location>
        <begin position="574"/>
        <end position="585"/>
    </location>
</feature>
<evidence type="ECO:0000256" key="1">
    <source>
        <dbReference type="SAM" id="MobiDB-lite"/>
    </source>
</evidence>
<name>A0A316Z6K8_9BASI</name>
<feature type="compositionally biased region" description="Polar residues" evidence="1">
    <location>
        <begin position="414"/>
        <end position="430"/>
    </location>
</feature>
<dbReference type="GeneID" id="37271825"/>
<feature type="region of interest" description="Disordered" evidence="1">
    <location>
        <begin position="1"/>
        <end position="32"/>
    </location>
</feature>
<feature type="compositionally biased region" description="Low complexity" evidence="1">
    <location>
        <begin position="608"/>
        <end position="630"/>
    </location>
</feature>